<keyword evidence="1" id="KW-0732">Signal</keyword>
<evidence type="ECO:0008006" key="4">
    <source>
        <dbReference type="Google" id="ProtNLM"/>
    </source>
</evidence>
<reference evidence="2" key="1">
    <citation type="journal article" date="2020" name="Stud. Mycol.">
        <title>101 Dothideomycetes genomes: a test case for predicting lifestyles and emergence of pathogens.</title>
        <authorList>
            <person name="Haridas S."/>
            <person name="Albert R."/>
            <person name="Binder M."/>
            <person name="Bloem J."/>
            <person name="Labutti K."/>
            <person name="Salamov A."/>
            <person name="Andreopoulos B."/>
            <person name="Baker S."/>
            <person name="Barry K."/>
            <person name="Bills G."/>
            <person name="Bluhm B."/>
            <person name="Cannon C."/>
            <person name="Castanera R."/>
            <person name="Culley D."/>
            <person name="Daum C."/>
            <person name="Ezra D."/>
            <person name="Gonzalez J."/>
            <person name="Henrissat B."/>
            <person name="Kuo A."/>
            <person name="Liang C."/>
            <person name="Lipzen A."/>
            <person name="Lutzoni F."/>
            <person name="Magnuson J."/>
            <person name="Mondo S."/>
            <person name="Nolan M."/>
            <person name="Ohm R."/>
            <person name="Pangilinan J."/>
            <person name="Park H.-J."/>
            <person name="Ramirez L."/>
            <person name="Alfaro M."/>
            <person name="Sun H."/>
            <person name="Tritt A."/>
            <person name="Yoshinaga Y."/>
            <person name="Zwiers L.-H."/>
            <person name="Turgeon B."/>
            <person name="Goodwin S."/>
            <person name="Spatafora J."/>
            <person name="Crous P."/>
            <person name="Grigoriev I."/>
        </authorList>
    </citation>
    <scope>NUCLEOTIDE SEQUENCE</scope>
    <source>
        <strain evidence="2">CBS 207.26</strain>
    </source>
</reference>
<feature type="signal peptide" evidence="1">
    <location>
        <begin position="1"/>
        <end position="24"/>
    </location>
</feature>
<dbReference type="AlphaFoldDB" id="A0A6A6DAV7"/>
<evidence type="ECO:0000256" key="1">
    <source>
        <dbReference type="SAM" id="SignalP"/>
    </source>
</evidence>
<name>A0A6A6DAV7_9PEZI</name>
<protein>
    <recommendedName>
        <fullName evidence="4">Secreted protein</fullName>
    </recommendedName>
</protein>
<organism evidence="2 3">
    <name type="scientific">Zopfia rhizophila CBS 207.26</name>
    <dbReference type="NCBI Taxonomy" id="1314779"/>
    <lineage>
        <taxon>Eukaryota</taxon>
        <taxon>Fungi</taxon>
        <taxon>Dikarya</taxon>
        <taxon>Ascomycota</taxon>
        <taxon>Pezizomycotina</taxon>
        <taxon>Dothideomycetes</taxon>
        <taxon>Dothideomycetes incertae sedis</taxon>
        <taxon>Zopfiaceae</taxon>
        <taxon>Zopfia</taxon>
    </lineage>
</organism>
<proteinExistence type="predicted"/>
<evidence type="ECO:0000313" key="2">
    <source>
        <dbReference type="EMBL" id="KAF2175432.1"/>
    </source>
</evidence>
<feature type="chain" id="PRO_5025548143" description="Secreted protein" evidence="1">
    <location>
        <begin position="25"/>
        <end position="143"/>
    </location>
</feature>
<accession>A0A6A6DAV7</accession>
<dbReference type="EMBL" id="ML994733">
    <property type="protein sequence ID" value="KAF2175432.1"/>
    <property type="molecule type" value="Genomic_DNA"/>
</dbReference>
<sequence>MCIYFGRYHLLSIFLLIAIHHVNCPPTCPPSGYEPGVALKILPCFGLPVWLRDSHFVNLFLPACLPACLPAHLPLSLHAIYSHVDNTATSNPAVLYNLAALLLILFVDPHFPLVNSDTAYLDWYLSAKTRPLPSCLTYMLEDG</sequence>
<dbReference type="Proteomes" id="UP000800200">
    <property type="component" value="Unassembled WGS sequence"/>
</dbReference>
<keyword evidence="3" id="KW-1185">Reference proteome</keyword>
<evidence type="ECO:0000313" key="3">
    <source>
        <dbReference type="Proteomes" id="UP000800200"/>
    </source>
</evidence>
<gene>
    <name evidence="2" type="ORF">K469DRAFT_67438</name>
</gene>